<feature type="transmembrane region" description="Helical" evidence="1">
    <location>
        <begin position="7"/>
        <end position="28"/>
    </location>
</feature>
<feature type="transmembrane region" description="Helical" evidence="1">
    <location>
        <begin position="147"/>
        <end position="167"/>
    </location>
</feature>
<organism evidence="2 3">
    <name type="scientific">Mycobacteroides chelonae</name>
    <name type="common">Mycobacterium chelonae</name>
    <dbReference type="NCBI Taxonomy" id="1774"/>
    <lineage>
        <taxon>Bacteria</taxon>
        <taxon>Bacillati</taxon>
        <taxon>Actinomycetota</taxon>
        <taxon>Actinomycetes</taxon>
        <taxon>Mycobacteriales</taxon>
        <taxon>Mycobacteriaceae</taxon>
        <taxon>Mycobacteroides</taxon>
    </lineage>
</organism>
<dbReference type="InterPro" id="IPR012666">
    <property type="entry name" value="CbtA_put"/>
</dbReference>
<keyword evidence="1" id="KW-1133">Transmembrane helix</keyword>
<comment type="caution">
    <text evidence="2">The sequence shown here is derived from an EMBL/GenBank/DDBJ whole genome shotgun (WGS) entry which is preliminary data.</text>
</comment>
<accession>A0A1S1LRP9</accession>
<evidence type="ECO:0000256" key="1">
    <source>
        <dbReference type="SAM" id="Phobius"/>
    </source>
</evidence>
<evidence type="ECO:0000313" key="3">
    <source>
        <dbReference type="Proteomes" id="UP000180043"/>
    </source>
</evidence>
<dbReference type="Pfam" id="PF09490">
    <property type="entry name" value="CbtA"/>
    <property type="match status" value="1"/>
</dbReference>
<feature type="transmembrane region" description="Helical" evidence="1">
    <location>
        <begin position="108"/>
        <end position="127"/>
    </location>
</feature>
<protein>
    <submittedName>
        <fullName evidence="2">Cobalt transporter</fullName>
    </submittedName>
</protein>
<dbReference type="AlphaFoldDB" id="A0A1S1LRP9"/>
<reference evidence="2 3" key="1">
    <citation type="submission" date="2016-10" db="EMBL/GenBank/DDBJ databases">
        <title>Evaluation of Human, Veterinary and Environmental Mycobacterium chelonae Isolates by Core Genome Phylogenomic Analysis, Targeted Gene Comparison, and Anti-microbial Susceptibility Patterns: A Tale of Mistaken Identities.</title>
        <authorList>
            <person name="Fogelson S.B."/>
            <person name="Camus A.C."/>
            <person name="Lorenz W."/>
            <person name="Vasireddy R."/>
            <person name="Vasireddy S."/>
            <person name="Smith T."/>
            <person name="Brown-Elliott B.A."/>
            <person name="Wallace R.J.Jr."/>
            <person name="Hasan N.A."/>
            <person name="Reischl U."/>
            <person name="Sanchez S."/>
        </authorList>
    </citation>
    <scope>NUCLEOTIDE SEQUENCE [LARGE SCALE GENOMIC DNA]</scope>
    <source>
        <strain evidence="2 3">15515</strain>
    </source>
</reference>
<feature type="transmembrane region" description="Helical" evidence="1">
    <location>
        <begin position="230"/>
        <end position="251"/>
    </location>
</feature>
<dbReference type="EMBL" id="MLIQ01000017">
    <property type="protein sequence ID" value="OHU54241.1"/>
    <property type="molecule type" value="Genomic_DNA"/>
</dbReference>
<sequence>MEKSIILRGLGFGALGGLLSFIFGWIFVEPVINRAISYEEGRGEAQAALDEAAGVHAHHEGAELFSRFAQANAGLALGVIGFGIAMGALFAVAYVVAIGRVGNLSPRAQALAVAGGLFLVLYVVPFLKFPANPPAASAEGTIKERTGYFVLMILVAAIALAVALWVGRKLSQRVDTWTATLAAAAVFVVLVGLVIAVTPGFVEAPQPLLDADGKIVYPGFPAHDLYLFRLYSFTTQAIMWATIGIGFATVIGRKPVNAEAAVTG</sequence>
<feature type="transmembrane region" description="Helical" evidence="1">
    <location>
        <begin position="179"/>
        <end position="202"/>
    </location>
</feature>
<proteinExistence type="predicted"/>
<feature type="transmembrane region" description="Helical" evidence="1">
    <location>
        <begin position="73"/>
        <end position="96"/>
    </location>
</feature>
<name>A0A1S1LRP9_MYCCH</name>
<keyword evidence="1" id="KW-0812">Transmembrane</keyword>
<keyword evidence="1" id="KW-0472">Membrane</keyword>
<dbReference type="RefSeq" id="WP_030095804.1">
    <property type="nucleotide sequence ID" value="NZ_JAAOOR010000001.1"/>
</dbReference>
<evidence type="ECO:0000313" key="2">
    <source>
        <dbReference type="EMBL" id="OHU54241.1"/>
    </source>
</evidence>
<dbReference type="Proteomes" id="UP000180043">
    <property type="component" value="Unassembled WGS sequence"/>
</dbReference>
<gene>
    <name evidence="2" type="ORF">BKG82_18435</name>
</gene>